<feature type="coiled-coil region" evidence="1">
    <location>
        <begin position="82"/>
        <end position="109"/>
    </location>
</feature>
<accession>A0A517U1E7</accession>
<keyword evidence="3" id="KW-1185">Reference proteome</keyword>
<evidence type="ECO:0000313" key="3">
    <source>
        <dbReference type="Proteomes" id="UP000317909"/>
    </source>
</evidence>
<dbReference type="KEGG" id="llh:I41_36330"/>
<evidence type="ECO:0000256" key="1">
    <source>
        <dbReference type="SAM" id="Coils"/>
    </source>
</evidence>
<dbReference type="AlphaFoldDB" id="A0A517U1E7"/>
<dbReference type="RefSeq" id="WP_145434190.1">
    <property type="nucleotide sequence ID" value="NZ_CP036339.1"/>
</dbReference>
<protein>
    <submittedName>
        <fullName evidence="2">Uncharacterized protein</fullName>
    </submittedName>
</protein>
<proteinExistence type="predicted"/>
<dbReference type="Proteomes" id="UP000317909">
    <property type="component" value="Chromosome"/>
</dbReference>
<sequence length="118" mass="13251">MDSNSLGRAIQSLCRLDHAGLLDEYLVDVAEASRGPLSDLDRHPEWKYTVAKLSRIAVQLFGVPAHQAREVAVQSLLPATRRSIALDVLDQYEQRLDEEQLKAQAARSIQRFNRRVGA</sequence>
<evidence type="ECO:0000313" key="2">
    <source>
        <dbReference type="EMBL" id="QDT74437.1"/>
    </source>
</evidence>
<reference evidence="2 3" key="1">
    <citation type="submission" date="2019-02" db="EMBL/GenBank/DDBJ databases">
        <title>Deep-cultivation of Planctomycetes and their phenomic and genomic characterization uncovers novel biology.</title>
        <authorList>
            <person name="Wiegand S."/>
            <person name="Jogler M."/>
            <person name="Boedeker C."/>
            <person name="Pinto D."/>
            <person name="Vollmers J."/>
            <person name="Rivas-Marin E."/>
            <person name="Kohn T."/>
            <person name="Peeters S.H."/>
            <person name="Heuer A."/>
            <person name="Rast P."/>
            <person name="Oberbeckmann S."/>
            <person name="Bunk B."/>
            <person name="Jeske O."/>
            <person name="Meyerdierks A."/>
            <person name="Storesund J.E."/>
            <person name="Kallscheuer N."/>
            <person name="Luecker S."/>
            <person name="Lage O.M."/>
            <person name="Pohl T."/>
            <person name="Merkel B.J."/>
            <person name="Hornburger P."/>
            <person name="Mueller R.-W."/>
            <person name="Bruemmer F."/>
            <person name="Labrenz M."/>
            <person name="Spormann A.M."/>
            <person name="Op den Camp H."/>
            <person name="Overmann J."/>
            <person name="Amann R."/>
            <person name="Jetten M.S.M."/>
            <person name="Mascher T."/>
            <person name="Medema M.H."/>
            <person name="Devos D.P."/>
            <person name="Kaster A.-K."/>
            <person name="Ovreas L."/>
            <person name="Rohde M."/>
            <person name="Galperin M.Y."/>
            <person name="Jogler C."/>
        </authorList>
    </citation>
    <scope>NUCLEOTIDE SEQUENCE [LARGE SCALE GENOMIC DNA]</scope>
    <source>
        <strain evidence="2 3">I41</strain>
    </source>
</reference>
<keyword evidence="1" id="KW-0175">Coiled coil</keyword>
<dbReference type="EMBL" id="CP036339">
    <property type="protein sequence ID" value="QDT74437.1"/>
    <property type="molecule type" value="Genomic_DNA"/>
</dbReference>
<gene>
    <name evidence="2" type="ORF">I41_36330</name>
</gene>
<organism evidence="2 3">
    <name type="scientific">Lacipirellula limnantheis</name>
    <dbReference type="NCBI Taxonomy" id="2528024"/>
    <lineage>
        <taxon>Bacteria</taxon>
        <taxon>Pseudomonadati</taxon>
        <taxon>Planctomycetota</taxon>
        <taxon>Planctomycetia</taxon>
        <taxon>Pirellulales</taxon>
        <taxon>Lacipirellulaceae</taxon>
        <taxon>Lacipirellula</taxon>
    </lineage>
</organism>
<name>A0A517U1E7_9BACT</name>